<name>A0A2K2CN55_BRADI</name>
<sequence length="191" mass="20858">MAGNQGGMNGSSTERQAEAAAAVASSFSEPEGKDSVFPEPATGVSSDGGNRVDAAALATDDEAPRNYRMSDALVQQILAHKRTPFVIPDGITHPEARRLLLEVAAEHEELEDRYPAFQARIRQEYEANGFVALPDDFKEMMGEIDAAAGEVDWGDESDEEDYYTEEELAAMLMRQRQSMALAGMIVEPLRC</sequence>
<protein>
    <submittedName>
        <fullName evidence="2 3">Uncharacterized protein</fullName>
    </submittedName>
</protein>
<evidence type="ECO:0000256" key="1">
    <source>
        <dbReference type="SAM" id="MobiDB-lite"/>
    </source>
</evidence>
<dbReference type="PANTHER" id="PTHR35166:SF20">
    <property type="entry name" value="EXPRESSED PROTEIN"/>
    <property type="match status" value="1"/>
</dbReference>
<dbReference type="Proteomes" id="UP000008810">
    <property type="component" value="Chromosome 4"/>
</dbReference>
<accession>A0A2K2CN55</accession>
<organism evidence="2">
    <name type="scientific">Brachypodium distachyon</name>
    <name type="common">Purple false brome</name>
    <name type="synonym">Trachynia distachya</name>
    <dbReference type="NCBI Taxonomy" id="15368"/>
    <lineage>
        <taxon>Eukaryota</taxon>
        <taxon>Viridiplantae</taxon>
        <taxon>Streptophyta</taxon>
        <taxon>Embryophyta</taxon>
        <taxon>Tracheophyta</taxon>
        <taxon>Spermatophyta</taxon>
        <taxon>Magnoliopsida</taxon>
        <taxon>Liliopsida</taxon>
        <taxon>Poales</taxon>
        <taxon>Poaceae</taxon>
        <taxon>BOP clade</taxon>
        <taxon>Pooideae</taxon>
        <taxon>Stipodae</taxon>
        <taxon>Brachypodieae</taxon>
        <taxon>Brachypodium</taxon>
    </lineage>
</organism>
<evidence type="ECO:0000313" key="4">
    <source>
        <dbReference type="Proteomes" id="UP000008810"/>
    </source>
</evidence>
<reference evidence="2 3" key="1">
    <citation type="journal article" date="2010" name="Nature">
        <title>Genome sequencing and analysis of the model grass Brachypodium distachyon.</title>
        <authorList>
            <consortium name="International Brachypodium Initiative"/>
        </authorList>
    </citation>
    <scope>NUCLEOTIDE SEQUENCE [LARGE SCALE GENOMIC DNA]</scope>
    <source>
        <strain evidence="2 3">Bd21</strain>
    </source>
</reference>
<dbReference type="InParanoid" id="A0A2K2CN55"/>
<proteinExistence type="predicted"/>
<dbReference type="EnsemblPlants" id="PNT63456">
    <property type="protein sequence ID" value="PNT63456"/>
    <property type="gene ID" value="BRADI_4g16193v3"/>
</dbReference>
<reference evidence="2" key="2">
    <citation type="submission" date="2017-06" db="EMBL/GenBank/DDBJ databases">
        <title>WGS assembly of Brachypodium distachyon.</title>
        <authorList>
            <consortium name="The International Brachypodium Initiative"/>
            <person name="Lucas S."/>
            <person name="Harmon-Smith M."/>
            <person name="Lail K."/>
            <person name="Tice H."/>
            <person name="Grimwood J."/>
            <person name="Bruce D."/>
            <person name="Barry K."/>
            <person name="Shu S."/>
            <person name="Lindquist E."/>
            <person name="Wang M."/>
            <person name="Pitluck S."/>
            <person name="Vogel J.P."/>
            <person name="Garvin D.F."/>
            <person name="Mockler T.C."/>
            <person name="Schmutz J."/>
            <person name="Rokhsar D."/>
            <person name="Bevan M.W."/>
        </authorList>
    </citation>
    <scope>NUCLEOTIDE SEQUENCE</scope>
    <source>
        <strain evidence="2">Bd21</strain>
    </source>
</reference>
<dbReference type="Gramene" id="PNT63456">
    <property type="protein sequence ID" value="PNT63456"/>
    <property type="gene ID" value="BRADI_4g16193v3"/>
</dbReference>
<reference evidence="3" key="3">
    <citation type="submission" date="2018-08" db="UniProtKB">
        <authorList>
            <consortium name="EnsemblPlants"/>
        </authorList>
    </citation>
    <scope>IDENTIFICATION</scope>
    <source>
        <strain evidence="3">cv. Bd21</strain>
    </source>
</reference>
<evidence type="ECO:0000313" key="3">
    <source>
        <dbReference type="EnsemblPlants" id="PNT63456"/>
    </source>
</evidence>
<keyword evidence="4" id="KW-1185">Reference proteome</keyword>
<dbReference type="PANTHER" id="PTHR35166">
    <property type="entry name" value="OS05G0193700 PROTEIN-RELATED"/>
    <property type="match status" value="1"/>
</dbReference>
<feature type="compositionally biased region" description="Low complexity" evidence="1">
    <location>
        <begin position="11"/>
        <end position="29"/>
    </location>
</feature>
<gene>
    <name evidence="2" type="ORF">BRADI_4g16193v3</name>
</gene>
<dbReference type="FunCoup" id="A0A2K2CN55">
    <property type="interactions" value="252"/>
</dbReference>
<feature type="region of interest" description="Disordered" evidence="1">
    <location>
        <begin position="1"/>
        <end position="52"/>
    </location>
</feature>
<dbReference type="EMBL" id="CM000883">
    <property type="protein sequence ID" value="PNT63456.1"/>
    <property type="molecule type" value="Genomic_DNA"/>
</dbReference>
<dbReference type="AlphaFoldDB" id="A0A2K2CN55"/>
<evidence type="ECO:0000313" key="2">
    <source>
        <dbReference type="EMBL" id="PNT63456.1"/>
    </source>
</evidence>